<evidence type="ECO:0000313" key="4">
    <source>
        <dbReference type="EMBL" id="SHF47924.1"/>
    </source>
</evidence>
<protein>
    <submittedName>
        <fullName evidence="4">Glycosyl transferase family 2</fullName>
    </submittedName>
</protein>
<reference evidence="4 5" key="1">
    <citation type="submission" date="2016-11" db="EMBL/GenBank/DDBJ databases">
        <authorList>
            <person name="Jaros S."/>
            <person name="Januszkiewicz K."/>
            <person name="Wedrychowicz H."/>
        </authorList>
    </citation>
    <scope>NUCLEOTIDE SEQUENCE [LARGE SCALE GENOMIC DNA]</scope>
    <source>
        <strain evidence="4 5">DSM 19980</strain>
    </source>
</reference>
<dbReference type="Gene3D" id="3.90.550.10">
    <property type="entry name" value="Spore Coat Polysaccharide Biosynthesis Protein SpsA, Chain A"/>
    <property type="match status" value="1"/>
</dbReference>
<dbReference type="GO" id="GO:0016758">
    <property type="term" value="F:hexosyltransferase activity"/>
    <property type="evidence" value="ECO:0007669"/>
    <property type="project" value="UniProtKB-ARBA"/>
</dbReference>
<evidence type="ECO:0000256" key="1">
    <source>
        <dbReference type="ARBA" id="ARBA00022676"/>
    </source>
</evidence>
<evidence type="ECO:0000256" key="2">
    <source>
        <dbReference type="ARBA" id="ARBA00022679"/>
    </source>
</evidence>
<dbReference type="CDD" id="cd00761">
    <property type="entry name" value="Glyco_tranf_GTA_type"/>
    <property type="match status" value="1"/>
</dbReference>
<dbReference type="PANTHER" id="PTHR22916:SF51">
    <property type="entry name" value="GLYCOSYLTRANSFERASE EPSH-RELATED"/>
    <property type="match status" value="1"/>
</dbReference>
<gene>
    <name evidence="4" type="ORF">SAMN02745148_02757</name>
</gene>
<dbReference type="STRING" id="1121942.SAMN02745148_02757"/>
<dbReference type="AlphaFoldDB" id="A0A1M5BZG1"/>
<keyword evidence="2 4" id="KW-0808">Transferase</keyword>
<dbReference type="InterPro" id="IPR001173">
    <property type="entry name" value="Glyco_trans_2-like"/>
</dbReference>
<dbReference type="InterPro" id="IPR029044">
    <property type="entry name" value="Nucleotide-diphossugar_trans"/>
</dbReference>
<organism evidence="4 5">
    <name type="scientific">Modicisalibacter ilicicola DSM 19980</name>
    <dbReference type="NCBI Taxonomy" id="1121942"/>
    <lineage>
        <taxon>Bacteria</taxon>
        <taxon>Pseudomonadati</taxon>
        <taxon>Pseudomonadota</taxon>
        <taxon>Gammaproteobacteria</taxon>
        <taxon>Oceanospirillales</taxon>
        <taxon>Halomonadaceae</taxon>
        <taxon>Modicisalibacter</taxon>
    </lineage>
</organism>
<feature type="domain" description="Glycosyltransferase 2-like" evidence="3">
    <location>
        <begin position="10"/>
        <end position="150"/>
    </location>
</feature>
<keyword evidence="1" id="KW-0328">Glycosyltransferase</keyword>
<proteinExistence type="predicted"/>
<accession>A0A1M5BZG1</accession>
<evidence type="ECO:0000313" key="5">
    <source>
        <dbReference type="Proteomes" id="UP000184346"/>
    </source>
</evidence>
<dbReference type="RefSeq" id="WP_072823831.1">
    <property type="nucleotide sequence ID" value="NZ_FQUJ01000012.1"/>
</dbReference>
<sequence>MQEKYNYLVSVIVPAFNVENYIKKCLDSIRCQSHENVEVIVVNDRSTDNTAAILETYSKEDERFKILNLEKNVGVHAARAEGLRVASGDYIGFVDSDDWVAPNMYERLLNNAIDHNADIVVCGADKVSENGAFMGSKVRFSKKITYDQEILSEFCQRRFGSGVLWNKIYRSRLIKKYGTVSLERKVDASEDYIVNVGCFSEAKVVQTINEKLYYYLMRSDSASRREDYGKNFSRMLKAYVSCLDIYTNFTSDQFNHVDHLFSSQMRNIDYQVEDLRSLEPYHEDLKDSLARLADRRPEAIYTLVNTFNTDEKNNRVKRIARKVYIYGRHILDRRVSS</sequence>
<dbReference type="EMBL" id="FQUJ01000012">
    <property type="protein sequence ID" value="SHF47924.1"/>
    <property type="molecule type" value="Genomic_DNA"/>
</dbReference>
<name>A0A1M5BZG1_9GAMM</name>
<dbReference type="SUPFAM" id="SSF53448">
    <property type="entry name" value="Nucleotide-diphospho-sugar transferases"/>
    <property type="match status" value="1"/>
</dbReference>
<dbReference type="Proteomes" id="UP000184346">
    <property type="component" value="Unassembled WGS sequence"/>
</dbReference>
<evidence type="ECO:0000259" key="3">
    <source>
        <dbReference type="Pfam" id="PF00535"/>
    </source>
</evidence>
<dbReference type="Pfam" id="PF00535">
    <property type="entry name" value="Glycos_transf_2"/>
    <property type="match status" value="1"/>
</dbReference>
<dbReference type="PANTHER" id="PTHR22916">
    <property type="entry name" value="GLYCOSYLTRANSFERASE"/>
    <property type="match status" value="1"/>
</dbReference>
<keyword evidence="5" id="KW-1185">Reference proteome</keyword>